<evidence type="ECO:0000313" key="13">
    <source>
        <dbReference type="Proteomes" id="UP001648503"/>
    </source>
</evidence>
<comment type="cofactor">
    <cofactor evidence="1 10">
        <name>Mg(2+)</name>
        <dbReference type="ChEBI" id="CHEBI:18420"/>
    </cofactor>
</comment>
<evidence type="ECO:0000259" key="11">
    <source>
        <dbReference type="Pfam" id="PF00294"/>
    </source>
</evidence>
<evidence type="ECO:0000256" key="7">
    <source>
        <dbReference type="ARBA" id="ARBA00022741"/>
    </source>
</evidence>
<dbReference type="CDD" id="cd01168">
    <property type="entry name" value="adenosine_kinase"/>
    <property type="match status" value="1"/>
</dbReference>
<dbReference type="InterPro" id="IPR029056">
    <property type="entry name" value="Ribokinase-like"/>
</dbReference>
<proteinExistence type="inferred from homology"/>
<evidence type="ECO:0000256" key="9">
    <source>
        <dbReference type="ARBA" id="ARBA00022840"/>
    </source>
</evidence>
<comment type="caution">
    <text evidence="12">The sequence shown here is derived from an EMBL/GenBank/DDBJ whole genome shotgun (WGS) entry which is preliminary data.</text>
</comment>
<feature type="domain" description="Carbohydrate kinase PfkB" evidence="11">
    <location>
        <begin position="26"/>
        <end position="334"/>
    </location>
</feature>
<keyword evidence="13" id="KW-1185">Reference proteome</keyword>
<name>A0ABQ8FNC5_9FUNG</name>
<accession>A0ABQ8FNC5</accession>
<evidence type="ECO:0000313" key="12">
    <source>
        <dbReference type="EMBL" id="KAH6601230.1"/>
    </source>
</evidence>
<keyword evidence="5 10" id="KW-0808">Transferase</keyword>
<dbReference type="InterPro" id="IPR002173">
    <property type="entry name" value="Carboh/pur_kinase_PfkB_CS"/>
</dbReference>
<keyword evidence="7 10" id="KW-0547">Nucleotide-binding</keyword>
<protein>
    <recommendedName>
        <fullName evidence="4 10">Adenosine kinase</fullName>
        <shortName evidence="10">AK</shortName>
        <ecNumber evidence="4 10">2.7.1.20</ecNumber>
    </recommendedName>
    <alternativeName>
        <fullName evidence="10">Adenosine 5'-phosphotransferase</fullName>
    </alternativeName>
</protein>
<dbReference type="PROSITE" id="PS00584">
    <property type="entry name" value="PFKB_KINASES_2"/>
    <property type="match status" value="1"/>
</dbReference>
<evidence type="ECO:0000256" key="6">
    <source>
        <dbReference type="ARBA" id="ARBA00022726"/>
    </source>
</evidence>
<evidence type="ECO:0000256" key="8">
    <source>
        <dbReference type="ARBA" id="ARBA00022777"/>
    </source>
</evidence>
<dbReference type="SUPFAM" id="SSF53613">
    <property type="entry name" value="Ribokinase-like"/>
    <property type="match status" value="1"/>
</dbReference>
<sequence>MTTDFALLGIENPLLDISATVTPELLTKYNLKANDAILAGEEHKALYGELVKDFSVQYIAGGAAQNTLRGAQWLLPAKSTVYLGSVGQDNEADVLSKVAAKDGLRTEYHLSDLPTGKCAVLITGIHRSMVTDLLAANEYKISHLERPDIWALVEAAKFFYIGGYFLTVSPPSAMKIGAHAAATNKVLALNLSAPFIPQFFTQQLDELINYADVVFGNEAEAEAFSTAHNFGVTDLAEIALKIAALPKANAARPRLVVLTHGAKSTVTVYDGVVKSFPVIPIDVKDIVDTNGAGDAFCGGFMSQLVQGRPVEQSVAAGHYVANVVIQRSGPSYPSEPHSFKFTA</sequence>
<dbReference type="InterPro" id="IPR011611">
    <property type="entry name" value="PfkB_dom"/>
</dbReference>
<comment type="function">
    <text evidence="10">ATP dependent phosphorylation of adenosine and other related nucleoside analogs to monophosphate derivatives.</text>
</comment>
<dbReference type="Gene3D" id="3.30.1110.10">
    <property type="match status" value="1"/>
</dbReference>
<evidence type="ECO:0000256" key="1">
    <source>
        <dbReference type="ARBA" id="ARBA00001946"/>
    </source>
</evidence>
<dbReference type="PRINTS" id="PR00989">
    <property type="entry name" value="ADENOKINASE"/>
</dbReference>
<keyword evidence="9 10" id="KW-0067">ATP-binding</keyword>
<evidence type="ECO:0000256" key="2">
    <source>
        <dbReference type="ARBA" id="ARBA00004801"/>
    </source>
</evidence>
<keyword evidence="10" id="KW-0460">Magnesium</keyword>
<evidence type="ECO:0000256" key="3">
    <source>
        <dbReference type="ARBA" id="ARBA00010688"/>
    </source>
</evidence>
<gene>
    <name evidence="12" type="ORF">BASA50_001754</name>
</gene>
<comment type="catalytic activity">
    <reaction evidence="10">
        <text>adenosine + ATP = AMP + ADP + H(+)</text>
        <dbReference type="Rhea" id="RHEA:20824"/>
        <dbReference type="ChEBI" id="CHEBI:15378"/>
        <dbReference type="ChEBI" id="CHEBI:16335"/>
        <dbReference type="ChEBI" id="CHEBI:30616"/>
        <dbReference type="ChEBI" id="CHEBI:456215"/>
        <dbReference type="ChEBI" id="CHEBI:456216"/>
        <dbReference type="EC" id="2.7.1.20"/>
    </reaction>
</comment>
<evidence type="ECO:0000256" key="5">
    <source>
        <dbReference type="ARBA" id="ARBA00022679"/>
    </source>
</evidence>
<dbReference type="EC" id="2.7.1.20" evidence="4 10"/>
<dbReference type="Gene3D" id="3.40.1190.20">
    <property type="match status" value="1"/>
</dbReference>
<keyword evidence="6 10" id="KW-0660">Purine salvage</keyword>
<comment type="pathway">
    <text evidence="2 10">Purine metabolism; AMP biosynthesis via salvage pathway; AMP from adenosine: step 1/1.</text>
</comment>
<dbReference type="PANTHER" id="PTHR45769:SF3">
    <property type="entry name" value="ADENOSINE KINASE"/>
    <property type="match status" value="1"/>
</dbReference>
<dbReference type="PANTHER" id="PTHR45769">
    <property type="entry name" value="ADENOSINE KINASE"/>
    <property type="match status" value="1"/>
</dbReference>
<comment type="similarity">
    <text evidence="3 10">Belongs to the carbohydrate kinase PfkB family.</text>
</comment>
<dbReference type="InterPro" id="IPR001805">
    <property type="entry name" value="Adenokinase"/>
</dbReference>
<organism evidence="12 13">
    <name type="scientific">Batrachochytrium salamandrivorans</name>
    <dbReference type="NCBI Taxonomy" id="1357716"/>
    <lineage>
        <taxon>Eukaryota</taxon>
        <taxon>Fungi</taxon>
        <taxon>Fungi incertae sedis</taxon>
        <taxon>Chytridiomycota</taxon>
        <taxon>Chytridiomycota incertae sedis</taxon>
        <taxon>Chytridiomycetes</taxon>
        <taxon>Rhizophydiales</taxon>
        <taxon>Rhizophydiales incertae sedis</taxon>
        <taxon>Batrachochytrium</taxon>
    </lineage>
</organism>
<reference evidence="12 13" key="1">
    <citation type="submission" date="2021-02" db="EMBL/GenBank/DDBJ databases">
        <title>Variation within the Batrachochytrium salamandrivorans European outbreak.</title>
        <authorList>
            <person name="Kelly M."/>
            <person name="Pasmans F."/>
            <person name="Shea T.P."/>
            <person name="Munoz J.F."/>
            <person name="Carranza S."/>
            <person name="Cuomo C.A."/>
            <person name="Martel A."/>
        </authorList>
    </citation>
    <scope>NUCLEOTIDE SEQUENCE [LARGE SCALE GENOMIC DNA]</scope>
    <source>
        <strain evidence="12 13">AMFP18/2</strain>
    </source>
</reference>
<dbReference type="Proteomes" id="UP001648503">
    <property type="component" value="Unassembled WGS sequence"/>
</dbReference>
<evidence type="ECO:0000256" key="4">
    <source>
        <dbReference type="ARBA" id="ARBA00012119"/>
    </source>
</evidence>
<keyword evidence="8 10" id="KW-0418">Kinase</keyword>
<dbReference type="EMBL" id="JAFCIX010000016">
    <property type="protein sequence ID" value="KAH6601230.1"/>
    <property type="molecule type" value="Genomic_DNA"/>
</dbReference>
<evidence type="ECO:0000256" key="10">
    <source>
        <dbReference type="RuleBase" id="RU368116"/>
    </source>
</evidence>
<dbReference type="Pfam" id="PF00294">
    <property type="entry name" value="PfkB"/>
    <property type="match status" value="1"/>
</dbReference>